<dbReference type="PANTHER" id="PTHR32089">
    <property type="entry name" value="METHYL-ACCEPTING CHEMOTAXIS PROTEIN MCPB"/>
    <property type="match status" value="1"/>
</dbReference>
<feature type="domain" description="Methyl-accepting transducer" evidence="4">
    <location>
        <begin position="64"/>
        <end position="267"/>
    </location>
</feature>
<evidence type="ECO:0000313" key="5">
    <source>
        <dbReference type="EMBL" id="AIH03810.1"/>
    </source>
</evidence>
<dbReference type="AlphaFoldDB" id="A0A075WRZ7"/>
<keyword evidence="6" id="KW-1185">Reference proteome</keyword>
<dbReference type="Proteomes" id="UP000028481">
    <property type="component" value="Chromosome"/>
</dbReference>
<dbReference type="RefSeq" id="WP_038062110.1">
    <property type="nucleotide sequence ID" value="NZ_CP008796.1"/>
</dbReference>
<comment type="similarity">
    <text evidence="2">Belongs to the methyl-accepting chemotaxis (MCP) protein family.</text>
</comment>
<organism evidence="5 6">
    <name type="scientific">Thermodesulfobacterium commune DSM 2178</name>
    <dbReference type="NCBI Taxonomy" id="289377"/>
    <lineage>
        <taxon>Bacteria</taxon>
        <taxon>Pseudomonadati</taxon>
        <taxon>Thermodesulfobacteriota</taxon>
        <taxon>Thermodesulfobacteria</taxon>
        <taxon>Thermodesulfobacteriales</taxon>
        <taxon>Thermodesulfobacteriaceae</taxon>
        <taxon>Thermodesulfobacterium</taxon>
    </lineage>
</organism>
<dbReference type="SUPFAM" id="SSF58104">
    <property type="entry name" value="Methyl-accepting chemotaxis protein (MCP) signaling domain"/>
    <property type="match status" value="1"/>
</dbReference>
<dbReference type="Pfam" id="PF00015">
    <property type="entry name" value="MCPsignal"/>
    <property type="match status" value="1"/>
</dbReference>
<dbReference type="GO" id="GO:0006935">
    <property type="term" value="P:chemotaxis"/>
    <property type="evidence" value="ECO:0007669"/>
    <property type="project" value="InterPro"/>
</dbReference>
<evidence type="ECO:0000256" key="3">
    <source>
        <dbReference type="PROSITE-ProRule" id="PRU00284"/>
    </source>
</evidence>
<accession>A0A075WRZ7</accession>
<dbReference type="GO" id="GO:0016020">
    <property type="term" value="C:membrane"/>
    <property type="evidence" value="ECO:0007669"/>
    <property type="project" value="InterPro"/>
</dbReference>
<dbReference type="KEGG" id="tcm:HL41_02825"/>
<dbReference type="PRINTS" id="PR00260">
    <property type="entry name" value="CHEMTRNSDUCR"/>
</dbReference>
<evidence type="ECO:0000256" key="2">
    <source>
        <dbReference type="ARBA" id="ARBA00029447"/>
    </source>
</evidence>
<dbReference type="HOGENOM" id="CLU_000445_107_18_0"/>
<proteinExistence type="inferred from homology"/>
<evidence type="ECO:0000313" key="6">
    <source>
        <dbReference type="Proteomes" id="UP000028481"/>
    </source>
</evidence>
<dbReference type="eggNOG" id="COG0840">
    <property type="taxonomic scope" value="Bacteria"/>
</dbReference>
<dbReference type="EMBL" id="CP008796">
    <property type="protein sequence ID" value="AIH03810.1"/>
    <property type="molecule type" value="Genomic_DNA"/>
</dbReference>
<keyword evidence="1 3" id="KW-0807">Transducer</keyword>
<evidence type="ECO:0000259" key="4">
    <source>
        <dbReference type="PROSITE" id="PS50111"/>
    </source>
</evidence>
<sequence length="287" mass="32976">MFNFLKKETKTFNPTSTFSPYPINLRKVAQKLWKFSYIKSLSHYVSEALIKALQLSQESGKYISSLVEKFNFAIQTLSEKILPIKSETDNLVKRSEESKEKINVMIEEVKVIESSLKNFVETSKKMQNSFQEIKNSLTEIHNIADQTTILSLNASIEAARVGLAGKGFTVLAEEIRKLANKTNQFAKHINESILSVEKNINFFTTSIFALKESLDKSIETLKELYFFIDSNHQMAENVERLINDMFLAIEEQVKITEEITQNMVNLSKNLEITEKQLQSIVIQFKKI</sequence>
<dbReference type="SMART" id="SM00283">
    <property type="entry name" value="MA"/>
    <property type="match status" value="1"/>
</dbReference>
<reference evidence="5 6" key="1">
    <citation type="journal article" date="2015" name="Genome Announc.">
        <title>Genome Sequence of a Sulfate-Reducing Thermophilic Bacterium, Thermodesulfobacterium commune DSM 2178T (Phylum Thermodesulfobacteria).</title>
        <authorList>
            <person name="Bhatnagar S."/>
            <person name="Badger J.H."/>
            <person name="Madupu R."/>
            <person name="Khouri H.M."/>
            <person name="O'Connor E.M."/>
            <person name="Robb F.T."/>
            <person name="Ward N.L."/>
            <person name="Eisen J.A."/>
        </authorList>
    </citation>
    <scope>NUCLEOTIDE SEQUENCE [LARGE SCALE GENOMIC DNA]</scope>
    <source>
        <strain evidence="5 6">DSM 2178</strain>
    </source>
</reference>
<dbReference type="InterPro" id="IPR004090">
    <property type="entry name" value="Chemotax_Me-accpt_rcpt"/>
</dbReference>
<dbReference type="PROSITE" id="PS50111">
    <property type="entry name" value="CHEMOTAXIS_TRANSDUC_2"/>
    <property type="match status" value="1"/>
</dbReference>
<dbReference type="STRING" id="289377.HL41_02825"/>
<gene>
    <name evidence="5" type="ORF">HL41_02825</name>
</gene>
<dbReference type="PaxDb" id="289377-HL41_02825"/>
<dbReference type="PANTHER" id="PTHR32089:SF112">
    <property type="entry name" value="LYSOZYME-LIKE PROTEIN-RELATED"/>
    <property type="match status" value="1"/>
</dbReference>
<dbReference type="GO" id="GO:0007165">
    <property type="term" value="P:signal transduction"/>
    <property type="evidence" value="ECO:0007669"/>
    <property type="project" value="UniProtKB-KW"/>
</dbReference>
<dbReference type="InterPro" id="IPR004089">
    <property type="entry name" value="MCPsignal_dom"/>
</dbReference>
<evidence type="ECO:0000256" key="1">
    <source>
        <dbReference type="ARBA" id="ARBA00023224"/>
    </source>
</evidence>
<protein>
    <recommendedName>
        <fullName evidence="4">Methyl-accepting transducer domain-containing protein</fullName>
    </recommendedName>
</protein>
<dbReference type="OrthoDB" id="9807021at2"/>
<dbReference type="Gene3D" id="1.10.287.950">
    <property type="entry name" value="Methyl-accepting chemotaxis protein"/>
    <property type="match status" value="1"/>
</dbReference>
<name>A0A075WRZ7_9BACT</name>
<dbReference type="GO" id="GO:0004888">
    <property type="term" value="F:transmembrane signaling receptor activity"/>
    <property type="evidence" value="ECO:0007669"/>
    <property type="project" value="InterPro"/>
</dbReference>